<gene>
    <name evidence="1" type="ORF">A4R26_32075</name>
</gene>
<dbReference type="RefSeq" id="WP_081171094.1">
    <property type="nucleotide sequence ID" value="NZ_LWBP01000248.1"/>
</dbReference>
<dbReference type="EMBL" id="LWBP01000248">
    <property type="protein sequence ID" value="OQP46209.1"/>
    <property type="molecule type" value="Genomic_DNA"/>
</dbReference>
<reference evidence="2" key="1">
    <citation type="submission" date="2016-04" db="EMBL/GenBank/DDBJ databases">
        <authorList>
            <person name="Chen L."/>
            <person name="Zhuang W."/>
            <person name="Wang G."/>
        </authorList>
    </citation>
    <scope>NUCLEOTIDE SEQUENCE [LARGE SCALE GENOMIC DNA]</scope>
    <source>
        <strain evidence="2">208</strain>
    </source>
</reference>
<dbReference type="Proteomes" id="UP000192276">
    <property type="component" value="Unassembled WGS sequence"/>
</dbReference>
<evidence type="ECO:0000313" key="2">
    <source>
        <dbReference type="Proteomes" id="UP000192276"/>
    </source>
</evidence>
<organism evidence="1 2">
    <name type="scientific">Niastella populi</name>
    <dbReference type="NCBI Taxonomy" id="550983"/>
    <lineage>
        <taxon>Bacteria</taxon>
        <taxon>Pseudomonadati</taxon>
        <taxon>Bacteroidota</taxon>
        <taxon>Chitinophagia</taxon>
        <taxon>Chitinophagales</taxon>
        <taxon>Chitinophagaceae</taxon>
        <taxon>Niastella</taxon>
    </lineage>
</organism>
<comment type="caution">
    <text evidence="1">The sequence shown here is derived from an EMBL/GenBank/DDBJ whole genome shotgun (WGS) entry which is preliminary data.</text>
</comment>
<dbReference type="OrthoDB" id="798785at2"/>
<accession>A0A1V9EJA0</accession>
<protein>
    <submittedName>
        <fullName evidence="1">Uncharacterized protein</fullName>
    </submittedName>
</protein>
<evidence type="ECO:0000313" key="1">
    <source>
        <dbReference type="EMBL" id="OQP46209.1"/>
    </source>
</evidence>
<proteinExistence type="predicted"/>
<dbReference type="AlphaFoldDB" id="A0A1V9EJA0"/>
<keyword evidence="2" id="KW-1185">Reference proteome</keyword>
<sequence>MISICKKCSWHVEKLDLPEEMLLELWALMVQESKLYAVKKLKDEFGIDHGKAKGVVTHFNPEFGKCHECNYSELDKEYIECPKCKAFNYNLKIGPPFNKDFCEVLEYKLDFSQLENENIKGFWCDGIDHLPMDIKSLSADNLKQKKFIKTKARIGKDGQDEYELTIYFGPSALDNYINRKNLNECIPEGSSDEWINIDPERKQVEIQLN</sequence>
<name>A0A1V9EJA0_9BACT</name>